<dbReference type="EMBL" id="MN740412">
    <property type="protein sequence ID" value="QHU05376.1"/>
    <property type="molecule type" value="Genomic_DNA"/>
</dbReference>
<accession>A0A6C0JKT9</accession>
<proteinExistence type="predicted"/>
<name>A0A6C0JKT9_9ZZZZ</name>
<protein>
    <submittedName>
        <fullName evidence="1">Uncharacterized protein</fullName>
    </submittedName>
</protein>
<dbReference type="AlphaFoldDB" id="A0A6C0JKT9"/>
<reference evidence="1" key="1">
    <citation type="journal article" date="2020" name="Nature">
        <title>Giant virus diversity and host interactions through global metagenomics.</title>
        <authorList>
            <person name="Schulz F."/>
            <person name="Roux S."/>
            <person name="Paez-Espino D."/>
            <person name="Jungbluth S."/>
            <person name="Walsh D.A."/>
            <person name="Denef V.J."/>
            <person name="McMahon K.D."/>
            <person name="Konstantinidis K.T."/>
            <person name="Eloe-Fadrosh E.A."/>
            <person name="Kyrpides N.C."/>
            <person name="Woyke T."/>
        </authorList>
    </citation>
    <scope>NUCLEOTIDE SEQUENCE</scope>
    <source>
        <strain evidence="1">GVMAG-M-3300027734-16</strain>
    </source>
</reference>
<organism evidence="1">
    <name type="scientific">viral metagenome</name>
    <dbReference type="NCBI Taxonomy" id="1070528"/>
    <lineage>
        <taxon>unclassified sequences</taxon>
        <taxon>metagenomes</taxon>
        <taxon>organismal metagenomes</taxon>
    </lineage>
</organism>
<sequence>MDPRSPKAREIALRNLEQIESLIKLIEKYIPPKPVEPPKEVNEFYRVKEVD</sequence>
<evidence type="ECO:0000313" key="1">
    <source>
        <dbReference type="EMBL" id="QHU05376.1"/>
    </source>
</evidence>